<dbReference type="EMBL" id="PYGJ01000004">
    <property type="protein sequence ID" value="PSL20154.1"/>
    <property type="molecule type" value="Genomic_DNA"/>
</dbReference>
<dbReference type="GO" id="GO:0016747">
    <property type="term" value="F:acyltransferase activity, transferring groups other than amino-acyl groups"/>
    <property type="evidence" value="ECO:0007669"/>
    <property type="project" value="InterPro"/>
</dbReference>
<dbReference type="SUPFAM" id="SSF55729">
    <property type="entry name" value="Acyl-CoA N-acyltransferases (Nat)"/>
    <property type="match status" value="1"/>
</dbReference>
<keyword evidence="3" id="KW-1185">Reference proteome</keyword>
<evidence type="ECO:0000259" key="1">
    <source>
        <dbReference type="PROSITE" id="PS51186"/>
    </source>
</evidence>
<keyword evidence="2" id="KW-0808">Transferase</keyword>
<organism evidence="2 3">
    <name type="scientific">Shimia abyssi</name>
    <dbReference type="NCBI Taxonomy" id="1662395"/>
    <lineage>
        <taxon>Bacteria</taxon>
        <taxon>Pseudomonadati</taxon>
        <taxon>Pseudomonadota</taxon>
        <taxon>Alphaproteobacteria</taxon>
        <taxon>Rhodobacterales</taxon>
        <taxon>Roseobacteraceae</taxon>
    </lineage>
</organism>
<sequence length="414" mass="45716">MPKRCAATAFNARGKAAKRRLEPILRFSVIFGFASTMSSDMQSTSKNINDQLVTIGSACELGVSNQDIAAFYAVQWARPIALGRTDYLQWQFNDAPTSEAGNHSVVALDGTEIIAVMGATPRDFCVGETCKKGAELTTWIVSPKAQGRGVGGKMLRYFQSRYEVLSGAGITNQALPLYLKAEFTFLAHIPRFFYVSDFERIARFTDPHSAALSIVQRRQQMGAALTQQGQACAAFDLPGRVGQPTPDAIQWNRDAAYMQWRYDEHPVFTYEAFAIDANASNACGVVMRQDEVDGIPFLHVVDFSGPPSGYAAAGAFLEAEATRRGCAFVDISATHHSLIANLRARGWNSAVDDPLIELPSLFYPVELRRPPTTSLVFWARDDRSSLYDFGQQFYSKGDLDLDRPTLAFYEKHGL</sequence>
<dbReference type="InterPro" id="IPR016181">
    <property type="entry name" value="Acyl_CoA_acyltransferase"/>
</dbReference>
<dbReference type="PROSITE" id="PS51186">
    <property type="entry name" value="GNAT"/>
    <property type="match status" value="1"/>
</dbReference>
<dbReference type="Pfam" id="PF00583">
    <property type="entry name" value="Acetyltransf_1"/>
    <property type="match status" value="1"/>
</dbReference>
<evidence type="ECO:0000313" key="2">
    <source>
        <dbReference type="EMBL" id="PSL20154.1"/>
    </source>
</evidence>
<accession>A0A2P8FEN8</accession>
<name>A0A2P8FEN8_9RHOB</name>
<reference evidence="2 3" key="1">
    <citation type="submission" date="2018-03" db="EMBL/GenBank/DDBJ databases">
        <title>Genomic Encyclopedia of Archaeal and Bacterial Type Strains, Phase II (KMG-II): from individual species to whole genera.</title>
        <authorList>
            <person name="Goeker M."/>
        </authorList>
    </citation>
    <scope>NUCLEOTIDE SEQUENCE [LARGE SCALE GENOMIC DNA]</scope>
    <source>
        <strain evidence="2 3">DSM 100673</strain>
    </source>
</reference>
<comment type="caution">
    <text evidence="2">The sequence shown here is derived from an EMBL/GenBank/DDBJ whole genome shotgun (WGS) entry which is preliminary data.</text>
</comment>
<dbReference type="CDD" id="cd04301">
    <property type="entry name" value="NAT_SF"/>
    <property type="match status" value="1"/>
</dbReference>
<proteinExistence type="predicted"/>
<evidence type="ECO:0000313" key="3">
    <source>
        <dbReference type="Proteomes" id="UP000240418"/>
    </source>
</evidence>
<dbReference type="Proteomes" id="UP000240418">
    <property type="component" value="Unassembled WGS sequence"/>
</dbReference>
<dbReference type="InterPro" id="IPR000182">
    <property type="entry name" value="GNAT_dom"/>
</dbReference>
<dbReference type="Gene3D" id="3.40.630.30">
    <property type="match status" value="1"/>
</dbReference>
<feature type="domain" description="N-acetyltransferase" evidence="1">
    <location>
        <begin position="53"/>
        <end position="263"/>
    </location>
</feature>
<protein>
    <submittedName>
        <fullName evidence="2">Acetyltransferase (GNAT) family protein</fullName>
    </submittedName>
</protein>
<gene>
    <name evidence="2" type="ORF">CLV88_104215</name>
</gene>
<dbReference type="AlphaFoldDB" id="A0A2P8FEN8"/>